<keyword evidence="3" id="KW-1185">Reference proteome</keyword>
<evidence type="ECO:0000313" key="2">
    <source>
        <dbReference type="EMBL" id="CCE81455.1"/>
    </source>
</evidence>
<dbReference type="AlphaFoldDB" id="G8YE56"/>
<proteinExistence type="predicted"/>
<name>G8YE56_PICSO</name>
<dbReference type="Proteomes" id="UP000005222">
    <property type="component" value="Chromosome I"/>
</dbReference>
<evidence type="ECO:0000313" key="3">
    <source>
        <dbReference type="Proteomes" id="UP000005222"/>
    </source>
</evidence>
<gene>
    <name evidence="2" type="primary">Piso0_002111</name>
    <name evidence="2" type="ORF">GNLVRS01_PISO0I03132g</name>
</gene>
<evidence type="ECO:0000256" key="1">
    <source>
        <dbReference type="SAM" id="MobiDB-lite"/>
    </source>
</evidence>
<protein>
    <submittedName>
        <fullName evidence="2">Piso0_002111 protein</fullName>
    </submittedName>
</protein>
<dbReference type="InParanoid" id="G8YE56"/>
<dbReference type="EMBL" id="FO082051">
    <property type="protein sequence ID" value="CCE81455.1"/>
    <property type="molecule type" value="Genomic_DNA"/>
</dbReference>
<reference evidence="2 3" key="1">
    <citation type="journal article" date="2012" name="G3 (Bethesda)">
        <title>Pichia sorbitophila, an interspecies yeast hybrid reveals early steps of genome resolution following polyploidization.</title>
        <authorList>
            <person name="Leh Louis V."/>
            <person name="Despons L."/>
            <person name="Friedrich A."/>
            <person name="Martin T."/>
            <person name="Durrens P."/>
            <person name="Casaregola S."/>
            <person name="Neuveglise C."/>
            <person name="Fairhead C."/>
            <person name="Marck C."/>
            <person name="Cruz J.A."/>
            <person name="Straub M.L."/>
            <person name="Kugler V."/>
            <person name="Sacerdot C."/>
            <person name="Uzunov Z."/>
            <person name="Thierry A."/>
            <person name="Weiss S."/>
            <person name="Bleykasten C."/>
            <person name="De Montigny J."/>
            <person name="Jacques N."/>
            <person name="Jung P."/>
            <person name="Lemaire M."/>
            <person name="Mallet S."/>
            <person name="Morel G."/>
            <person name="Richard G.F."/>
            <person name="Sarkar A."/>
            <person name="Savel G."/>
            <person name="Schacherer J."/>
            <person name="Seret M.L."/>
            <person name="Talla E."/>
            <person name="Samson G."/>
            <person name="Jubin C."/>
            <person name="Poulain J."/>
            <person name="Vacherie B."/>
            <person name="Barbe V."/>
            <person name="Pelletier E."/>
            <person name="Sherman D.J."/>
            <person name="Westhof E."/>
            <person name="Weissenbach J."/>
            <person name="Baret P.V."/>
            <person name="Wincker P."/>
            <person name="Gaillardin C."/>
            <person name="Dujon B."/>
            <person name="Souciet J.L."/>
        </authorList>
    </citation>
    <scope>NUCLEOTIDE SEQUENCE [LARGE SCALE GENOMIC DNA]</scope>
    <source>
        <strain evidence="3">ATCC MYA-4447 / BCRC 22081 / CBS 7064 / NBRC 10061 / NRRL Y-12695</strain>
    </source>
</reference>
<sequence>MTWTWRSAHRDHHAASDPRRAAQATGAASSGHRGTVAHLNERPVSSSDASRIPSSSAPGARLYEPRHPSPGIQAYVAKPIRPDPSETANPLSPARRRQRALSSTDKFTHRNQWQTLFSLARA</sequence>
<accession>G8YE56</accession>
<feature type="region of interest" description="Disordered" evidence="1">
    <location>
        <begin position="1"/>
        <end position="108"/>
    </location>
</feature>
<feature type="compositionally biased region" description="Low complexity" evidence="1">
    <location>
        <begin position="45"/>
        <end position="56"/>
    </location>
</feature>
<dbReference type="HOGENOM" id="CLU_2027589_0_0_1"/>
<organism evidence="2 3">
    <name type="scientific">Pichia sorbitophila (strain ATCC MYA-4447 / BCRC 22081 / CBS 7064 / NBRC 10061 / NRRL Y-12695)</name>
    <name type="common">Hybrid yeast</name>
    <dbReference type="NCBI Taxonomy" id="559304"/>
    <lineage>
        <taxon>Eukaryota</taxon>
        <taxon>Fungi</taxon>
        <taxon>Dikarya</taxon>
        <taxon>Ascomycota</taxon>
        <taxon>Saccharomycotina</taxon>
        <taxon>Pichiomycetes</taxon>
        <taxon>Debaryomycetaceae</taxon>
        <taxon>Millerozyma</taxon>
    </lineage>
</organism>